<sequence>MQNHRKLVPAEAVELVARHGTDAVLIARMYLVQAREANDEFRTIHWQTLVEAAEALLAERNSDPGRRSLAG</sequence>
<proteinExistence type="predicted"/>
<dbReference type="EMBL" id="JABEQG010000005">
    <property type="protein sequence ID" value="MBB2155555.1"/>
    <property type="molecule type" value="Genomic_DNA"/>
</dbReference>
<evidence type="ECO:0000313" key="2">
    <source>
        <dbReference type="Proteomes" id="UP000550787"/>
    </source>
</evidence>
<evidence type="ECO:0000313" key="1">
    <source>
        <dbReference type="EMBL" id="MBB2155555.1"/>
    </source>
</evidence>
<dbReference type="Proteomes" id="UP000550787">
    <property type="component" value="Unassembled WGS sequence"/>
</dbReference>
<accession>A0A7W4I5D8</accession>
<dbReference type="RefSeq" id="WP_183115494.1">
    <property type="nucleotide sequence ID" value="NZ_JABEQG010000005.1"/>
</dbReference>
<comment type="caution">
    <text evidence="1">The sequence shown here is derived from an EMBL/GenBank/DDBJ whole genome shotgun (WGS) entry which is preliminary data.</text>
</comment>
<gene>
    <name evidence="1" type="ORF">HLH33_04405</name>
</gene>
<organism evidence="1 2">
    <name type="scientific">Gluconacetobacter diazotrophicus</name>
    <name type="common">Acetobacter diazotrophicus</name>
    <dbReference type="NCBI Taxonomy" id="33996"/>
    <lineage>
        <taxon>Bacteria</taxon>
        <taxon>Pseudomonadati</taxon>
        <taxon>Pseudomonadota</taxon>
        <taxon>Alphaproteobacteria</taxon>
        <taxon>Acetobacterales</taxon>
        <taxon>Acetobacteraceae</taxon>
        <taxon>Gluconacetobacter</taxon>
    </lineage>
</organism>
<name>A0A7W4I5D8_GLUDI</name>
<reference evidence="1 2" key="1">
    <citation type="submission" date="2020-04" db="EMBL/GenBank/DDBJ databases">
        <title>Description of novel Gluconacetobacter.</title>
        <authorList>
            <person name="Sombolestani A."/>
        </authorList>
    </citation>
    <scope>NUCLEOTIDE SEQUENCE [LARGE SCALE GENOMIC DNA]</scope>
    <source>
        <strain evidence="1 2">LMG 7603</strain>
    </source>
</reference>
<dbReference type="AlphaFoldDB" id="A0A7W4I5D8"/>
<protein>
    <submittedName>
        <fullName evidence="1">Uncharacterized protein</fullName>
    </submittedName>
</protein>